<dbReference type="GO" id="GO:0019262">
    <property type="term" value="P:N-acetylneuraminate catabolic process"/>
    <property type="evidence" value="ECO:0007669"/>
    <property type="project" value="TreeGrafter"/>
</dbReference>
<dbReference type="AlphaFoldDB" id="A0A290Q4N7"/>
<keyword evidence="7" id="KW-1185">Reference proteome</keyword>
<evidence type="ECO:0000313" key="6">
    <source>
        <dbReference type="EMBL" id="ATC63373.1"/>
    </source>
</evidence>
<feature type="active site" description="Schiff-base intermediate with substrate" evidence="4">
    <location>
        <position position="165"/>
    </location>
</feature>
<evidence type="ECO:0000256" key="5">
    <source>
        <dbReference type="PIRSR" id="PIRSR001365-2"/>
    </source>
</evidence>
<keyword evidence="2" id="KW-0704">Schiff base</keyword>
<dbReference type="PIRSF" id="PIRSF001365">
    <property type="entry name" value="DHDPS"/>
    <property type="match status" value="1"/>
</dbReference>
<evidence type="ECO:0000256" key="4">
    <source>
        <dbReference type="PIRSR" id="PIRSR001365-1"/>
    </source>
</evidence>
<organism evidence="6 7">
    <name type="scientific">Nibricoccus aquaticus</name>
    <dbReference type="NCBI Taxonomy" id="2576891"/>
    <lineage>
        <taxon>Bacteria</taxon>
        <taxon>Pseudomonadati</taxon>
        <taxon>Verrucomicrobiota</taxon>
        <taxon>Opitutia</taxon>
        <taxon>Opitutales</taxon>
        <taxon>Opitutaceae</taxon>
        <taxon>Nibricoccus</taxon>
    </lineage>
</organism>
<keyword evidence="1 3" id="KW-0456">Lyase</keyword>
<feature type="active site" description="Proton donor/acceptor" evidence="4">
    <location>
        <position position="137"/>
    </location>
</feature>
<dbReference type="PRINTS" id="PR00146">
    <property type="entry name" value="DHPICSNTHASE"/>
</dbReference>
<dbReference type="OrthoDB" id="9782828at2"/>
<evidence type="ECO:0000256" key="2">
    <source>
        <dbReference type="ARBA" id="ARBA00023270"/>
    </source>
</evidence>
<sequence length="306" mass="32691">MVKSTKHRGVIVPMATPFTSSGVLDQPAAERLVAHLATNDIGVFVLGTTGEAASIAPACRARLIEIAVKTAAGRVPVYAGLSDNCVASSIEAGRNWLRLGVDAVVATLPSYYLLNPAEMQACYELLAREIKGAFILYNIPSTTRMSIPLDVVQRLSEIPNIVGFKDSENVPGRLEKTAELFSKNPNFSIFMGAAVLSAQALRAGFDGLVPSSGNIAPALWRDLFNASLESRWEQAEELQRRADAVARVFQRDRSLGQSLAALKVCLETLGLCGPAVLPPLLPLDEAGRATVQRELAALDLAPVSAR</sequence>
<comment type="similarity">
    <text evidence="3">Belongs to the DapA family.</text>
</comment>
<dbReference type="KEGG" id="vbh:CMV30_05070"/>
<evidence type="ECO:0000256" key="3">
    <source>
        <dbReference type="PIRNR" id="PIRNR001365"/>
    </source>
</evidence>
<dbReference type="SUPFAM" id="SSF51569">
    <property type="entry name" value="Aldolase"/>
    <property type="match status" value="1"/>
</dbReference>
<gene>
    <name evidence="6" type="ORF">CMV30_05070</name>
</gene>
<dbReference type="SMART" id="SM01130">
    <property type="entry name" value="DHDPS"/>
    <property type="match status" value="1"/>
</dbReference>
<dbReference type="InterPro" id="IPR013785">
    <property type="entry name" value="Aldolase_TIM"/>
</dbReference>
<dbReference type="EMBL" id="CP023344">
    <property type="protein sequence ID" value="ATC63373.1"/>
    <property type="molecule type" value="Genomic_DNA"/>
</dbReference>
<dbReference type="RefSeq" id="WP_096055005.1">
    <property type="nucleotide sequence ID" value="NZ_CP023344.1"/>
</dbReference>
<accession>A0A290Q4N7</accession>
<dbReference type="GO" id="GO:0008747">
    <property type="term" value="F:N-acetylneuraminate lyase activity"/>
    <property type="evidence" value="ECO:0007669"/>
    <property type="project" value="TreeGrafter"/>
</dbReference>
<feature type="binding site" evidence="5">
    <location>
        <position position="209"/>
    </location>
    <ligand>
        <name>pyruvate</name>
        <dbReference type="ChEBI" id="CHEBI:15361"/>
    </ligand>
</feature>
<reference evidence="6 7" key="1">
    <citation type="submission" date="2017-09" db="EMBL/GenBank/DDBJ databases">
        <title>Complete genome sequence of Verrucomicrobial strain HZ-65, isolated from freshwater.</title>
        <authorList>
            <person name="Choi A."/>
        </authorList>
    </citation>
    <scope>NUCLEOTIDE SEQUENCE [LARGE SCALE GENOMIC DNA]</scope>
    <source>
        <strain evidence="6 7">HZ-65</strain>
    </source>
</reference>
<dbReference type="Pfam" id="PF00701">
    <property type="entry name" value="DHDPS"/>
    <property type="match status" value="1"/>
</dbReference>
<dbReference type="InterPro" id="IPR020625">
    <property type="entry name" value="Schiff_base-form_aldolases_AS"/>
</dbReference>
<feature type="binding site" evidence="5">
    <location>
        <position position="49"/>
    </location>
    <ligand>
        <name>pyruvate</name>
        <dbReference type="ChEBI" id="CHEBI:15361"/>
    </ligand>
</feature>
<evidence type="ECO:0000256" key="1">
    <source>
        <dbReference type="ARBA" id="ARBA00023239"/>
    </source>
</evidence>
<proteinExistence type="inferred from homology"/>
<dbReference type="PANTHER" id="PTHR42849">
    <property type="entry name" value="N-ACETYLNEURAMINATE LYASE"/>
    <property type="match status" value="1"/>
</dbReference>
<dbReference type="Gene3D" id="3.20.20.70">
    <property type="entry name" value="Aldolase class I"/>
    <property type="match status" value="1"/>
</dbReference>
<name>A0A290Q4N7_9BACT</name>
<dbReference type="PROSITE" id="PS00666">
    <property type="entry name" value="DHDPS_2"/>
    <property type="match status" value="1"/>
</dbReference>
<dbReference type="GO" id="GO:0005829">
    <property type="term" value="C:cytosol"/>
    <property type="evidence" value="ECO:0007669"/>
    <property type="project" value="TreeGrafter"/>
</dbReference>
<dbReference type="InterPro" id="IPR002220">
    <property type="entry name" value="DapA-like"/>
</dbReference>
<dbReference type="Proteomes" id="UP000217265">
    <property type="component" value="Chromosome"/>
</dbReference>
<evidence type="ECO:0000313" key="7">
    <source>
        <dbReference type="Proteomes" id="UP000217265"/>
    </source>
</evidence>
<protein>
    <submittedName>
        <fullName evidence="6">Dihydrodipicolinate synthase family protein</fullName>
    </submittedName>
</protein>
<dbReference type="CDD" id="cd00408">
    <property type="entry name" value="DHDPS-like"/>
    <property type="match status" value="1"/>
</dbReference>
<dbReference type="PANTHER" id="PTHR42849:SF1">
    <property type="entry name" value="N-ACETYLNEURAMINATE LYASE"/>
    <property type="match status" value="1"/>
</dbReference>